<dbReference type="InterPro" id="IPR009646">
    <property type="entry name" value="Root_cap"/>
</dbReference>
<feature type="chain" id="PRO_5042017558" evidence="2">
    <location>
        <begin position="30"/>
        <end position="376"/>
    </location>
</feature>
<evidence type="ECO:0000313" key="3">
    <source>
        <dbReference type="EMBL" id="KAK1601069.1"/>
    </source>
</evidence>
<dbReference type="EMBL" id="JAUUTY010000515">
    <property type="protein sequence ID" value="KAK1601069.1"/>
    <property type="molecule type" value="Genomic_DNA"/>
</dbReference>
<feature type="signal peptide" evidence="2">
    <location>
        <begin position="1"/>
        <end position="29"/>
    </location>
</feature>
<evidence type="ECO:0000256" key="1">
    <source>
        <dbReference type="SAM" id="MobiDB-lite"/>
    </source>
</evidence>
<dbReference type="Pfam" id="PF06830">
    <property type="entry name" value="Root_cap"/>
    <property type="match status" value="1"/>
</dbReference>
<dbReference type="AlphaFoldDB" id="A0AAD8VC89"/>
<reference evidence="3" key="1">
    <citation type="submission" date="2023-07" db="EMBL/GenBank/DDBJ databases">
        <title>A chromosome-level genome assembly of Lolium multiflorum.</title>
        <authorList>
            <person name="Chen Y."/>
            <person name="Copetti D."/>
            <person name="Kolliker R."/>
            <person name="Studer B."/>
        </authorList>
    </citation>
    <scope>NUCLEOTIDE SEQUENCE</scope>
    <source>
        <strain evidence="3">02402/16</strain>
        <tissue evidence="3">Leaf</tissue>
    </source>
</reference>
<dbReference type="Proteomes" id="UP001231189">
    <property type="component" value="Unassembled WGS sequence"/>
</dbReference>
<accession>A0AAD8VC89</accession>
<gene>
    <name evidence="3" type="ORF">QYE76_016643</name>
</gene>
<comment type="caution">
    <text evidence="3">The sequence shown here is derived from an EMBL/GenBank/DDBJ whole genome shotgun (WGS) entry which is preliminary data.</text>
</comment>
<name>A0AAD8VC89_LOLMU</name>
<evidence type="ECO:0000256" key="2">
    <source>
        <dbReference type="SAM" id="SignalP"/>
    </source>
</evidence>
<dbReference type="PANTHER" id="PTHR31656">
    <property type="entry name" value="ROOT CAP DOMAIN-CONTAINING PROTEIN"/>
    <property type="match status" value="1"/>
</dbReference>
<organism evidence="3 4">
    <name type="scientific">Lolium multiflorum</name>
    <name type="common">Italian ryegrass</name>
    <name type="synonym">Lolium perenne subsp. multiflorum</name>
    <dbReference type="NCBI Taxonomy" id="4521"/>
    <lineage>
        <taxon>Eukaryota</taxon>
        <taxon>Viridiplantae</taxon>
        <taxon>Streptophyta</taxon>
        <taxon>Embryophyta</taxon>
        <taxon>Tracheophyta</taxon>
        <taxon>Spermatophyta</taxon>
        <taxon>Magnoliopsida</taxon>
        <taxon>Liliopsida</taxon>
        <taxon>Poales</taxon>
        <taxon>Poaceae</taxon>
        <taxon>BOP clade</taxon>
        <taxon>Pooideae</taxon>
        <taxon>Poodae</taxon>
        <taxon>Poeae</taxon>
        <taxon>Poeae Chloroplast Group 2 (Poeae type)</taxon>
        <taxon>Loliodinae</taxon>
        <taxon>Loliinae</taxon>
        <taxon>Lolium</taxon>
    </lineage>
</organism>
<sequence length="376" mass="41248">MARRNGVVVAARLGWCCLLVVALALGVMGQPPPSPQNEDDTPPPPNPGNGDDPWGGGDGYDPPPPPPDNYWTYEDGHPRTEVKSYANGQPYRANYDKPNKIYTCDDDWGKKCIAQCPDLCPKSCYMSCSDCETTCRCMVFPGTSCGDPSFTGGDGVTFYFHGRRDRDFCLVSDTDLHINAHFVGNHNPANDRTFTWIQALGITFGDHRLYVGARKAVEWDEDEDHIEITLDGEPINIDTANNARWVSKVLPDLSVKRIDNVNSVKVDLADVFSISASAVPISDEDSKIHSYGKTMKDSLVHLDLRFKFHSLTNNVDGVLGQTYRMDYVNKMNVTAKMPIMGGAPKYLSSGGLFSTDCAVSKFHRNVGGSHVLASAA</sequence>
<keyword evidence="2" id="KW-0732">Signal</keyword>
<feature type="region of interest" description="Disordered" evidence="1">
    <location>
        <begin position="30"/>
        <end position="70"/>
    </location>
</feature>
<evidence type="ECO:0000313" key="4">
    <source>
        <dbReference type="Proteomes" id="UP001231189"/>
    </source>
</evidence>
<protein>
    <submittedName>
        <fullName evidence="3">Uncharacterized protein</fullName>
    </submittedName>
</protein>
<keyword evidence="4" id="KW-1185">Reference proteome</keyword>
<proteinExistence type="predicted"/>